<keyword evidence="3" id="KW-0378">Hydrolase</keyword>
<dbReference type="Gene3D" id="3.40.630.40">
    <property type="entry name" value="Zn-dependent exopeptidases"/>
    <property type="match status" value="1"/>
</dbReference>
<dbReference type="PANTHER" id="PTHR30404:SF0">
    <property type="entry name" value="N-ACETYLMURAMOYL-L-ALANINE AMIDASE AMIC"/>
    <property type="match status" value="1"/>
</dbReference>
<evidence type="ECO:0000256" key="1">
    <source>
        <dbReference type="ARBA" id="ARBA00001561"/>
    </source>
</evidence>
<evidence type="ECO:0000313" key="5">
    <source>
        <dbReference type="EMBL" id="NMG44756.1"/>
    </source>
</evidence>
<feature type="domain" description="MurNAc-LAA" evidence="4">
    <location>
        <begin position="101"/>
        <end position="244"/>
    </location>
</feature>
<evidence type="ECO:0000259" key="4">
    <source>
        <dbReference type="SMART" id="SM00646"/>
    </source>
</evidence>
<accession>A0ABX1Q1Y5</accession>
<dbReference type="Proteomes" id="UP000623795">
    <property type="component" value="Unassembled WGS sequence"/>
</dbReference>
<evidence type="ECO:0000256" key="3">
    <source>
        <dbReference type="ARBA" id="ARBA00022801"/>
    </source>
</evidence>
<comment type="catalytic activity">
    <reaction evidence="1">
        <text>Hydrolyzes the link between N-acetylmuramoyl residues and L-amino acid residues in certain cell-wall glycopeptides.</text>
        <dbReference type="EC" id="3.5.1.28"/>
    </reaction>
</comment>
<dbReference type="PANTHER" id="PTHR30404">
    <property type="entry name" value="N-ACETYLMURAMOYL-L-ALANINE AMIDASE"/>
    <property type="match status" value="1"/>
</dbReference>
<comment type="caution">
    <text evidence="5">The sequence shown here is derived from an EMBL/GenBank/DDBJ whole genome shotgun (WGS) entry which is preliminary data.</text>
</comment>
<dbReference type="EC" id="3.5.1.28" evidence="2"/>
<organism evidence="5 6">
    <name type="scientific">Aromatoleum toluvorans</name>
    <dbReference type="NCBI Taxonomy" id="92002"/>
    <lineage>
        <taxon>Bacteria</taxon>
        <taxon>Pseudomonadati</taxon>
        <taxon>Pseudomonadota</taxon>
        <taxon>Betaproteobacteria</taxon>
        <taxon>Rhodocyclales</taxon>
        <taxon>Rhodocyclaceae</taxon>
        <taxon>Aromatoleum</taxon>
    </lineage>
</organism>
<gene>
    <name evidence="5" type="ORF">GPA22_13590</name>
</gene>
<dbReference type="Pfam" id="PF01520">
    <property type="entry name" value="Amidase_3"/>
    <property type="match status" value="1"/>
</dbReference>
<name>A0ABX1Q1Y5_9RHOO</name>
<proteinExistence type="predicted"/>
<evidence type="ECO:0000313" key="6">
    <source>
        <dbReference type="Proteomes" id="UP000623795"/>
    </source>
</evidence>
<reference evidence="5 6" key="1">
    <citation type="submission" date="2019-12" db="EMBL/GenBank/DDBJ databases">
        <title>Comparative genomics gives insights into the taxonomy of the Azoarcus-Aromatoleum group and reveals separate origins of nif in the plant-associated Azoarcus and non-plant-associated Aromatoleum sub-groups.</title>
        <authorList>
            <person name="Lafos M."/>
            <person name="Maluk M."/>
            <person name="Batista M."/>
            <person name="Junghare M."/>
            <person name="Carmona M."/>
            <person name="Faoro H."/>
            <person name="Cruz L.M."/>
            <person name="Battistoni F."/>
            <person name="De Souza E."/>
            <person name="Pedrosa F."/>
            <person name="Chen W.-M."/>
            <person name="Poole P.S."/>
            <person name="Dixon R.A."/>
            <person name="James E.K."/>
        </authorList>
    </citation>
    <scope>NUCLEOTIDE SEQUENCE [LARGE SCALE GENOMIC DNA]</scope>
    <source>
        <strain evidence="5 6">Td21</strain>
    </source>
</reference>
<keyword evidence="6" id="KW-1185">Reference proteome</keyword>
<sequence>MDTLVTTSRCHRLPECQPRWSAVGAVALALMSPGPAQAQQIPVIAVDVGHTLAAPGATSARGRAEFEFNRELAGRVVAALERLGLRAELINADGRIESLQARPARAADADFLISIHHDSVSERYLTPWEWEGMPRDFSDLWAGHSLFVSRNNPDPDASLTCASAIGLRLQRAGFVPTDKNRIRRETADAQLAIHYYDNLVVLYRARQPAVLFEAGVIKHRDEELLLRDPDRQQRMAEEIATGVAACVTAGGIATAHRAD</sequence>
<dbReference type="CDD" id="cd02696">
    <property type="entry name" value="MurNAc-LAA"/>
    <property type="match status" value="1"/>
</dbReference>
<dbReference type="SUPFAM" id="SSF53187">
    <property type="entry name" value="Zn-dependent exopeptidases"/>
    <property type="match status" value="1"/>
</dbReference>
<evidence type="ECO:0000256" key="2">
    <source>
        <dbReference type="ARBA" id="ARBA00011901"/>
    </source>
</evidence>
<dbReference type="InterPro" id="IPR050695">
    <property type="entry name" value="N-acetylmuramoyl_amidase_3"/>
</dbReference>
<dbReference type="EMBL" id="WTVN01000020">
    <property type="protein sequence ID" value="NMG44756.1"/>
    <property type="molecule type" value="Genomic_DNA"/>
</dbReference>
<protein>
    <recommendedName>
        <fullName evidence="2">N-acetylmuramoyl-L-alanine amidase</fullName>
        <ecNumber evidence="2">3.5.1.28</ecNumber>
    </recommendedName>
</protein>
<dbReference type="InterPro" id="IPR002508">
    <property type="entry name" value="MurNAc-LAA_cat"/>
</dbReference>
<dbReference type="SMART" id="SM00646">
    <property type="entry name" value="Ami_3"/>
    <property type="match status" value="1"/>
</dbReference>